<sequence>MKKSYSSLNVLSEKMTADFKGMFHSIFAAKKYITVKLPYYDYLRGQVFIEDVKDNYPEEISSFSSFNISQFVYMLYLDFMKQIKKGVKNEEVANYLSISMDKYFPSKIIQKRVFNKINNNLFQYEEYEIEEDPEEVAEEEEKSAYLTIRIQQKVILRGEILLHDLAPFLKEKAITVEQVMAIIYLDFIKSVQENGNSVAVQQNIVKKLQHN</sequence>
<evidence type="ECO:0000313" key="1">
    <source>
        <dbReference type="EMBL" id="TRZ39339.1"/>
    </source>
</evidence>
<protein>
    <submittedName>
        <fullName evidence="1">Uncharacterized protein</fullName>
    </submittedName>
</protein>
<proteinExistence type="predicted"/>
<dbReference type="AlphaFoldDB" id="A0A553SQS8"/>
<dbReference type="EMBL" id="RIBP01000002">
    <property type="protein sequence ID" value="TRZ39339.1"/>
    <property type="molecule type" value="Genomic_DNA"/>
</dbReference>
<keyword evidence="1" id="KW-0614">Plasmid</keyword>
<reference evidence="1" key="1">
    <citation type="submission" date="2018-10" db="EMBL/GenBank/DDBJ databases">
        <title>FDA dAtabase for Regulatory Grade micrObial Sequences (FDA-ARGOS): Supporting development and validation of Infectious Disease Dx tests.</title>
        <authorList>
            <person name="Minogue T."/>
            <person name="Wolcott M."/>
            <person name="Wasieloski L."/>
            <person name="Aguilar W."/>
            <person name="Moore D."/>
            <person name="Tallon L.J."/>
            <person name="Sadzewicz L."/>
            <person name="Sengamalay N."/>
            <person name="Ott S."/>
            <person name="Godinez A."/>
            <person name="Nagaraj S."/>
            <person name="Vavikolanu K."/>
            <person name="Vyas G."/>
            <person name="Nadendla S."/>
            <person name="Aluvathingal J."/>
            <person name="Sichtig H."/>
        </authorList>
    </citation>
    <scope>NUCLEOTIDE SEQUENCE</scope>
    <source>
        <strain evidence="1">FDAARGOS_343</strain>
        <plasmid evidence="1">unnamed1</plasmid>
    </source>
</reference>
<name>A0A553SQS8_NIACI</name>
<dbReference type="RefSeq" id="WP_185762737.1">
    <property type="nucleotide sequence ID" value="NZ_CM017505.1"/>
</dbReference>
<gene>
    <name evidence="1" type="ORF">CEQ21_07195</name>
</gene>
<dbReference type="Proteomes" id="UP000319837">
    <property type="component" value="Plasmid unnamed1"/>
</dbReference>
<comment type="caution">
    <text evidence="1">The sequence shown here is derived from an EMBL/GenBank/DDBJ whole genome shotgun (WGS) entry which is preliminary data.</text>
</comment>
<geneLocation type="plasmid" evidence="1">
    <name>unnamed1</name>
</geneLocation>
<accession>A0A553SQS8</accession>
<organism evidence="1">
    <name type="scientific">Niallia circulans</name>
    <name type="common">Bacillus circulans</name>
    <dbReference type="NCBI Taxonomy" id="1397"/>
    <lineage>
        <taxon>Bacteria</taxon>
        <taxon>Bacillati</taxon>
        <taxon>Bacillota</taxon>
        <taxon>Bacilli</taxon>
        <taxon>Bacillales</taxon>
        <taxon>Bacillaceae</taxon>
        <taxon>Niallia</taxon>
    </lineage>
</organism>